<reference evidence="2" key="1">
    <citation type="submission" date="2017-09" db="EMBL/GenBank/DDBJ databases">
        <title>Metaegenomics of thermophilic ammonia-oxidizing enrichment culture.</title>
        <authorList>
            <person name="Kato S."/>
            <person name="Suzuki K."/>
        </authorList>
    </citation>
    <scope>NUCLEOTIDE SEQUENCE [LARGE SCALE GENOMIC DNA]</scope>
</reference>
<dbReference type="Proteomes" id="UP000236173">
    <property type="component" value="Unassembled WGS sequence"/>
</dbReference>
<name>A0A2H5X967_9BACT</name>
<evidence type="ECO:0000313" key="2">
    <source>
        <dbReference type="Proteomes" id="UP000236173"/>
    </source>
</evidence>
<accession>A0A2H5X967</accession>
<organism evidence="1 2">
    <name type="scientific">Candidatus Fervidibacter japonicus</name>
    <dbReference type="NCBI Taxonomy" id="2035412"/>
    <lineage>
        <taxon>Bacteria</taxon>
        <taxon>Candidatus Fervidibacterota</taxon>
        <taxon>Candidatus Fervidibacter</taxon>
    </lineage>
</organism>
<dbReference type="EMBL" id="BEHT01000001">
    <property type="protein sequence ID" value="GBC97657.1"/>
    <property type="molecule type" value="Genomic_DNA"/>
</dbReference>
<evidence type="ECO:0000313" key="1">
    <source>
        <dbReference type="EMBL" id="GBC97657.1"/>
    </source>
</evidence>
<protein>
    <submittedName>
        <fullName evidence="1">Uncharacterized protein</fullName>
    </submittedName>
</protein>
<comment type="caution">
    <text evidence="1">The sequence shown here is derived from an EMBL/GenBank/DDBJ whole genome shotgun (WGS) entry which is preliminary data.</text>
</comment>
<dbReference type="PROSITE" id="PS51257">
    <property type="entry name" value="PROKAR_LIPOPROTEIN"/>
    <property type="match status" value="1"/>
</dbReference>
<gene>
    <name evidence="1" type="ORF">HRbin17_00146</name>
</gene>
<sequence>MTLQRLMWSGLALTMLVGCAKFPEQPVTGVSRDRLIVTLTYAAPLAPRYFYFIAIDDDGNPLTGPMPALTSPWGNGWAALPRQADIDPNTGHPRQGPNLSHFVQIEVAAPGVGRGAVYRVTDPTLENYRQEFLGTPLEVTFLQPNQVRVTLDMRQLWPSPDPIPARIEMNFISVDELRLNPQDNTPRQGFDALGVSGNDFISLPLSSNQTFPTSSAFNPEPTTPGDARIEALDLIDWQVQVIRSP</sequence>
<dbReference type="AlphaFoldDB" id="A0A2H5X967"/>
<proteinExistence type="predicted"/>